<keyword evidence="3" id="KW-1185">Reference proteome</keyword>
<gene>
    <name evidence="2" type="ORF">Syun_010528</name>
</gene>
<evidence type="ECO:0000256" key="1">
    <source>
        <dbReference type="ARBA" id="ARBA00009995"/>
    </source>
</evidence>
<evidence type="ECO:0000313" key="2">
    <source>
        <dbReference type="EMBL" id="KAK9152219.1"/>
    </source>
</evidence>
<dbReference type="InterPro" id="IPR050481">
    <property type="entry name" value="UDP-glycosyltransf_plant"/>
</dbReference>
<dbReference type="PANTHER" id="PTHR48048">
    <property type="entry name" value="GLYCOSYLTRANSFERASE"/>
    <property type="match status" value="1"/>
</dbReference>
<reference evidence="2 3" key="1">
    <citation type="submission" date="2024-01" db="EMBL/GenBank/DDBJ databases">
        <title>Genome assemblies of Stephania.</title>
        <authorList>
            <person name="Yang L."/>
        </authorList>
    </citation>
    <scope>NUCLEOTIDE SEQUENCE [LARGE SCALE GENOMIC DNA]</scope>
    <source>
        <strain evidence="2">YNDBR</strain>
        <tissue evidence="2">Leaf</tissue>
    </source>
</reference>
<dbReference type="PANTHER" id="PTHR48048:SF45">
    <property type="entry name" value="GLYCOSYLTRANSFERASE"/>
    <property type="match status" value="1"/>
</dbReference>
<evidence type="ECO:0000313" key="3">
    <source>
        <dbReference type="Proteomes" id="UP001420932"/>
    </source>
</evidence>
<sequence length="193" mass="21409">MYAEQQLNAFYLVKEKGLAVEIRLDYRLKDYSLGCGGSGVVTAEEVERGIRRVMEKDSEVRRRVKEMSVKSREAAREGGSSSVSMKQFIEDLQPLLHLFHPVPPTAGCARRSTHKNRCPLFSSPAATSLTSNPSNPTKNGKIRRYKFERNMNKARSDIIVMNGSLCVASNSVGIVIDARSLVRSLAGYTSIPN</sequence>
<dbReference type="AlphaFoldDB" id="A0AAP0KIS1"/>
<dbReference type="Proteomes" id="UP001420932">
    <property type="component" value="Unassembled WGS sequence"/>
</dbReference>
<name>A0AAP0KIS1_9MAGN</name>
<comment type="similarity">
    <text evidence="1">Belongs to the UDP-glycosyltransferase family.</text>
</comment>
<dbReference type="Gene3D" id="3.40.50.2000">
    <property type="entry name" value="Glycogen Phosphorylase B"/>
    <property type="match status" value="2"/>
</dbReference>
<proteinExistence type="inferred from homology"/>
<accession>A0AAP0KIS1</accession>
<organism evidence="2 3">
    <name type="scientific">Stephania yunnanensis</name>
    <dbReference type="NCBI Taxonomy" id="152371"/>
    <lineage>
        <taxon>Eukaryota</taxon>
        <taxon>Viridiplantae</taxon>
        <taxon>Streptophyta</taxon>
        <taxon>Embryophyta</taxon>
        <taxon>Tracheophyta</taxon>
        <taxon>Spermatophyta</taxon>
        <taxon>Magnoliopsida</taxon>
        <taxon>Ranunculales</taxon>
        <taxon>Menispermaceae</taxon>
        <taxon>Menispermoideae</taxon>
        <taxon>Cissampelideae</taxon>
        <taxon>Stephania</taxon>
    </lineage>
</organism>
<protein>
    <submittedName>
        <fullName evidence="2">Uncharacterized protein</fullName>
    </submittedName>
</protein>
<dbReference type="SUPFAM" id="SSF53756">
    <property type="entry name" value="UDP-Glycosyltransferase/glycogen phosphorylase"/>
    <property type="match status" value="1"/>
</dbReference>
<comment type="caution">
    <text evidence="2">The sequence shown here is derived from an EMBL/GenBank/DDBJ whole genome shotgun (WGS) entry which is preliminary data.</text>
</comment>
<dbReference type="EMBL" id="JBBNAF010000004">
    <property type="protein sequence ID" value="KAK9152219.1"/>
    <property type="molecule type" value="Genomic_DNA"/>
</dbReference>
<dbReference type="GO" id="GO:0035251">
    <property type="term" value="F:UDP-glucosyltransferase activity"/>
    <property type="evidence" value="ECO:0007669"/>
    <property type="project" value="InterPro"/>
</dbReference>